<dbReference type="EMBL" id="JAAMPI010000822">
    <property type="protein sequence ID" value="KAF4628370.1"/>
    <property type="molecule type" value="Genomic_DNA"/>
</dbReference>
<sequence length="134" mass="14749">MRNLKLLLGALFALLFSHTVLANYYDFGMDNVNSTDSGQVGCEIKAYHVCGSHLDDRYRITINGTDILCQNIPNTTPPMVVPEYQNGTLILNFDGDGMAFEFVSENAKCTKGCVIGRKSSGLTYPVVLRSAQFD</sequence>
<evidence type="ECO:0000313" key="3">
    <source>
        <dbReference type="Proteomes" id="UP000566819"/>
    </source>
</evidence>
<dbReference type="Proteomes" id="UP000566819">
    <property type="component" value="Unassembled WGS sequence"/>
</dbReference>
<comment type="caution">
    <text evidence="2">The sequence shown here is derived from an EMBL/GenBank/DDBJ whole genome shotgun (WGS) entry which is preliminary data.</text>
</comment>
<gene>
    <name evidence="2" type="ORF">G7Y89_g9783</name>
</gene>
<name>A0A8H4RE03_9HELO</name>
<dbReference type="AlphaFoldDB" id="A0A8H4RE03"/>
<evidence type="ECO:0000313" key="2">
    <source>
        <dbReference type="EMBL" id="KAF4628370.1"/>
    </source>
</evidence>
<protein>
    <submittedName>
        <fullName evidence="2">Uncharacterized protein</fullName>
    </submittedName>
</protein>
<accession>A0A8H4RE03</accession>
<evidence type="ECO:0000256" key="1">
    <source>
        <dbReference type="SAM" id="SignalP"/>
    </source>
</evidence>
<feature type="signal peptide" evidence="1">
    <location>
        <begin position="1"/>
        <end position="22"/>
    </location>
</feature>
<keyword evidence="1" id="KW-0732">Signal</keyword>
<reference evidence="2 3" key="1">
    <citation type="submission" date="2020-03" db="EMBL/GenBank/DDBJ databases">
        <title>Draft Genome Sequence of Cudoniella acicularis.</title>
        <authorList>
            <person name="Buettner E."/>
            <person name="Kellner H."/>
        </authorList>
    </citation>
    <scope>NUCLEOTIDE SEQUENCE [LARGE SCALE GENOMIC DNA]</scope>
    <source>
        <strain evidence="2 3">DSM 108380</strain>
    </source>
</reference>
<keyword evidence="3" id="KW-1185">Reference proteome</keyword>
<proteinExistence type="predicted"/>
<feature type="chain" id="PRO_5034431263" evidence="1">
    <location>
        <begin position="23"/>
        <end position="134"/>
    </location>
</feature>
<organism evidence="2 3">
    <name type="scientific">Cudoniella acicularis</name>
    <dbReference type="NCBI Taxonomy" id="354080"/>
    <lineage>
        <taxon>Eukaryota</taxon>
        <taxon>Fungi</taxon>
        <taxon>Dikarya</taxon>
        <taxon>Ascomycota</taxon>
        <taxon>Pezizomycotina</taxon>
        <taxon>Leotiomycetes</taxon>
        <taxon>Helotiales</taxon>
        <taxon>Tricladiaceae</taxon>
        <taxon>Cudoniella</taxon>
    </lineage>
</organism>